<dbReference type="GO" id="GO:0008839">
    <property type="term" value="F:4-hydroxy-tetrahydrodipicolinate reductase"/>
    <property type="evidence" value="ECO:0007669"/>
    <property type="project" value="InterPro"/>
</dbReference>
<keyword evidence="7" id="KW-0457">Lysine biosynthesis</keyword>
<gene>
    <name evidence="10" type="ORF">KI387_006501</name>
</gene>
<dbReference type="NCBIfam" id="TIGR00036">
    <property type="entry name" value="dapB"/>
    <property type="match status" value="1"/>
</dbReference>
<dbReference type="SUPFAM" id="SSF55347">
    <property type="entry name" value="Glyceraldehyde-3-phosphate dehydrogenase-like, C-terminal domain"/>
    <property type="match status" value="1"/>
</dbReference>
<dbReference type="GO" id="GO:0019877">
    <property type="term" value="P:diaminopimelate biosynthetic process"/>
    <property type="evidence" value="ECO:0007669"/>
    <property type="project" value="UniProtKB-KW"/>
</dbReference>
<evidence type="ECO:0000313" key="11">
    <source>
        <dbReference type="Proteomes" id="UP000824469"/>
    </source>
</evidence>
<evidence type="ECO:0000313" key="10">
    <source>
        <dbReference type="EMBL" id="KAH9326323.1"/>
    </source>
</evidence>
<keyword evidence="6" id="KW-0520">NAD</keyword>
<evidence type="ECO:0008006" key="12">
    <source>
        <dbReference type="Google" id="ProtNLM"/>
    </source>
</evidence>
<keyword evidence="3" id="KW-0521">NADP</keyword>
<dbReference type="PANTHER" id="PTHR20836:SF6">
    <property type="entry name" value="DIHYDRODIPICOLINATE REDUCTASE-LIKE PROTEIN CRR1, CHLOROPLASTIC"/>
    <property type="match status" value="1"/>
</dbReference>
<evidence type="ECO:0000256" key="2">
    <source>
        <dbReference type="ARBA" id="ARBA00022605"/>
    </source>
</evidence>
<sequence>MLKSLNSPIARSIAEKTRHSTSSDTEDDQLKPKVLLCINQKVILSANLWVDKGLVNGATGSIIDIVYEESFERLGVVSTYFGVKPITSRPLVQCSMPSSRTNTIKVIINGAGKDIGRAAIAAVSKARGMELAGAIDRLLVGRDAGEIANLDEPLEVPVLNDLVMLLGSLSQSKTAGVLVDFSEPSSVYDNVRQATAFGMRSVVHVPGVSMDVVASLSNFCEKASMGCIISPTLSIGSLLLEKAAMTAAYHYNHVEIVESRPDTSICPSLDTIQLANNLSGLGQTYNKNDLSTGFVARGEVVGDGVRVHSMALPGLHSSTEVHFSAPGEVLSIRHDVTNLQSLMPGLLMAIRRVVRLK</sequence>
<dbReference type="GO" id="GO:0009570">
    <property type="term" value="C:chloroplast stroma"/>
    <property type="evidence" value="ECO:0007669"/>
    <property type="project" value="TreeGrafter"/>
</dbReference>
<evidence type="ECO:0000256" key="4">
    <source>
        <dbReference type="ARBA" id="ARBA00022915"/>
    </source>
</evidence>
<accession>A0AA38GQ76</accession>
<keyword evidence="2" id="KW-0028">Amino-acid biosynthesis</keyword>
<organism evidence="10 11">
    <name type="scientific">Taxus chinensis</name>
    <name type="common">Chinese yew</name>
    <name type="synonym">Taxus wallichiana var. chinensis</name>
    <dbReference type="NCBI Taxonomy" id="29808"/>
    <lineage>
        <taxon>Eukaryota</taxon>
        <taxon>Viridiplantae</taxon>
        <taxon>Streptophyta</taxon>
        <taxon>Embryophyta</taxon>
        <taxon>Tracheophyta</taxon>
        <taxon>Spermatophyta</taxon>
        <taxon>Pinopsida</taxon>
        <taxon>Pinidae</taxon>
        <taxon>Conifers II</taxon>
        <taxon>Cupressales</taxon>
        <taxon>Taxaceae</taxon>
        <taxon>Taxus</taxon>
    </lineage>
</organism>
<evidence type="ECO:0000259" key="8">
    <source>
        <dbReference type="Pfam" id="PF01113"/>
    </source>
</evidence>
<evidence type="ECO:0000256" key="1">
    <source>
        <dbReference type="ARBA" id="ARBA00006642"/>
    </source>
</evidence>
<evidence type="ECO:0000256" key="7">
    <source>
        <dbReference type="ARBA" id="ARBA00023154"/>
    </source>
</evidence>
<reference evidence="10 11" key="1">
    <citation type="journal article" date="2021" name="Nat. Plants">
        <title>The Taxus genome provides insights into paclitaxel biosynthesis.</title>
        <authorList>
            <person name="Xiong X."/>
            <person name="Gou J."/>
            <person name="Liao Q."/>
            <person name="Li Y."/>
            <person name="Zhou Q."/>
            <person name="Bi G."/>
            <person name="Li C."/>
            <person name="Du R."/>
            <person name="Wang X."/>
            <person name="Sun T."/>
            <person name="Guo L."/>
            <person name="Liang H."/>
            <person name="Lu P."/>
            <person name="Wu Y."/>
            <person name="Zhang Z."/>
            <person name="Ro D.K."/>
            <person name="Shang Y."/>
            <person name="Huang S."/>
            <person name="Yan J."/>
        </authorList>
    </citation>
    <scope>NUCLEOTIDE SEQUENCE [LARGE SCALE GENOMIC DNA]</scope>
    <source>
        <strain evidence="10">Ta-2019</strain>
    </source>
</reference>
<feature type="domain" description="Dihydrodipicolinate reductase N-terminal" evidence="8">
    <location>
        <begin position="104"/>
        <end position="231"/>
    </location>
</feature>
<dbReference type="OMA" id="VYVPKIK"/>
<name>A0AA38GQ76_TAXCH</name>
<keyword evidence="11" id="KW-1185">Reference proteome</keyword>
<dbReference type="EMBL" id="JAHRHJ020000002">
    <property type="protein sequence ID" value="KAH9326323.1"/>
    <property type="molecule type" value="Genomic_DNA"/>
</dbReference>
<feature type="domain" description="Dihydrodipicolinate reductase C-terminal" evidence="9">
    <location>
        <begin position="240"/>
        <end position="353"/>
    </location>
</feature>
<dbReference type="PANTHER" id="PTHR20836">
    <property type="entry name" value="DIHYDRODIPICOLINATE REDUCTASE"/>
    <property type="match status" value="1"/>
</dbReference>
<evidence type="ECO:0000259" key="9">
    <source>
        <dbReference type="Pfam" id="PF05173"/>
    </source>
</evidence>
<dbReference type="AlphaFoldDB" id="A0AA38GQ76"/>
<feature type="non-terminal residue" evidence="10">
    <location>
        <position position="357"/>
    </location>
</feature>
<dbReference type="SUPFAM" id="SSF51735">
    <property type="entry name" value="NAD(P)-binding Rossmann-fold domains"/>
    <property type="match status" value="1"/>
</dbReference>
<dbReference type="InterPro" id="IPR036291">
    <property type="entry name" value="NAD(P)-bd_dom_sf"/>
</dbReference>
<protein>
    <recommendedName>
        <fullName evidence="12">4-hydroxy-tetrahydrodipicolinate reductase</fullName>
    </recommendedName>
</protein>
<dbReference type="GO" id="GO:0009089">
    <property type="term" value="P:lysine biosynthetic process via diaminopimelate"/>
    <property type="evidence" value="ECO:0007669"/>
    <property type="project" value="InterPro"/>
</dbReference>
<dbReference type="InterPro" id="IPR022663">
    <property type="entry name" value="DapB_C"/>
</dbReference>
<evidence type="ECO:0000256" key="6">
    <source>
        <dbReference type="ARBA" id="ARBA00023027"/>
    </source>
</evidence>
<comment type="caution">
    <text evidence="10">The sequence shown here is derived from an EMBL/GenBank/DDBJ whole genome shotgun (WGS) entry which is preliminary data.</text>
</comment>
<dbReference type="Proteomes" id="UP000824469">
    <property type="component" value="Unassembled WGS sequence"/>
</dbReference>
<keyword evidence="5" id="KW-0560">Oxidoreductase</keyword>
<dbReference type="InterPro" id="IPR023940">
    <property type="entry name" value="DHDPR_bac"/>
</dbReference>
<keyword evidence="4" id="KW-0220">Diaminopimelate biosynthesis</keyword>
<dbReference type="Pfam" id="PF01113">
    <property type="entry name" value="DapB_N"/>
    <property type="match status" value="1"/>
</dbReference>
<proteinExistence type="inferred from homology"/>
<dbReference type="InterPro" id="IPR000846">
    <property type="entry name" value="DapB_N"/>
</dbReference>
<evidence type="ECO:0000256" key="3">
    <source>
        <dbReference type="ARBA" id="ARBA00022857"/>
    </source>
</evidence>
<comment type="similarity">
    <text evidence="1">Belongs to the DapB family.</text>
</comment>
<dbReference type="FunFam" id="3.40.50.720:FF:000286">
    <property type="entry name" value="Dihydrodipicolinate reductase family protein"/>
    <property type="match status" value="1"/>
</dbReference>
<dbReference type="CDD" id="cd02274">
    <property type="entry name" value="DHDPR_N"/>
    <property type="match status" value="1"/>
</dbReference>
<evidence type="ECO:0000256" key="5">
    <source>
        <dbReference type="ARBA" id="ARBA00023002"/>
    </source>
</evidence>
<dbReference type="Pfam" id="PF05173">
    <property type="entry name" value="DapB_C"/>
    <property type="match status" value="1"/>
</dbReference>
<dbReference type="Gene3D" id="3.40.50.720">
    <property type="entry name" value="NAD(P)-binding Rossmann-like Domain"/>
    <property type="match status" value="1"/>
</dbReference>
<dbReference type="FunFam" id="3.30.360.10:FF:000074">
    <property type="entry name" value="Dihydrodipicolinate reductase, C-terminus family protein, expressed"/>
    <property type="match status" value="1"/>
</dbReference>